<organism evidence="6 7">
    <name type="scientific">Aphanomyces stellatus</name>
    <dbReference type="NCBI Taxonomy" id="120398"/>
    <lineage>
        <taxon>Eukaryota</taxon>
        <taxon>Sar</taxon>
        <taxon>Stramenopiles</taxon>
        <taxon>Oomycota</taxon>
        <taxon>Saprolegniomycetes</taxon>
        <taxon>Saprolegniales</taxon>
        <taxon>Verrucalvaceae</taxon>
        <taxon>Aphanomyces</taxon>
    </lineage>
</organism>
<dbReference type="InterPro" id="IPR036188">
    <property type="entry name" value="FAD/NAD-bd_sf"/>
</dbReference>
<evidence type="ECO:0000256" key="3">
    <source>
        <dbReference type="ARBA" id="ARBA00048448"/>
    </source>
</evidence>
<name>A0A485KNC2_9STRA</name>
<reference evidence="6 7" key="1">
    <citation type="submission" date="2019-03" db="EMBL/GenBank/DDBJ databases">
        <authorList>
            <person name="Gaulin E."/>
            <person name="Dumas B."/>
        </authorList>
    </citation>
    <scope>NUCLEOTIDE SEQUENCE [LARGE SCALE GENOMIC DNA]</scope>
    <source>
        <strain evidence="6">CBS 568.67</strain>
    </source>
</reference>
<dbReference type="EMBL" id="CAADRA010005173">
    <property type="protein sequence ID" value="VFT86456.1"/>
    <property type="molecule type" value="Genomic_DNA"/>
</dbReference>
<dbReference type="Pfam" id="PF01593">
    <property type="entry name" value="Amino_oxidase"/>
    <property type="match status" value="1"/>
</dbReference>
<comment type="similarity">
    <text evidence="1">Belongs to the flavin monoamine oxidase family.</text>
</comment>
<keyword evidence="7" id="KW-1185">Reference proteome</keyword>
<evidence type="ECO:0000256" key="2">
    <source>
        <dbReference type="ARBA" id="ARBA00012804"/>
    </source>
</evidence>
<dbReference type="EC" id="1.4.3.4" evidence="2"/>
<gene>
    <name evidence="6" type="primary">Aste57867_9577</name>
    <name evidence="5" type="ORF">As57867_009539</name>
    <name evidence="6" type="ORF">ASTE57867_9577</name>
</gene>
<dbReference type="EMBL" id="VJMH01005152">
    <property type="protein sequence ID" value="KAF0699867.1"/>
    <property type="molecule type" value="Genomic_DNA"/>
</dbReference>
<dbReference type="OrthoDB" id="5046242at2759"/>
<dbReference type="Pfam" id="PF13450">
    <property type="entry name" value="NAD_binding_8"/>
    <property type="match status" value="1"/>
</dbReference>
<sequence length="394" mass="42656">MCRLGSATPPADHTLLFKMIPPAQDTAKTVAIIGGGLSGWAAAYALASQSASPLRLYVVEAKPIHGGRTRSLSLVDIGGAWIWPSNPLSLKLVHDLKVPHLKDGMAGNGEIRLHDGMASLVQAMQDSVSKQPHVNLTTQLSCRVTGIRYDQRKVLLDIEGAESLQVDQAIVALPTRLAARTIGFTPPLDSTLHRAMLKQNIWMAAMAKVSLRFSAPWWTSGPYPINNLRAPSRSIVQLMDASTSTAGHAVVAFAVPPPDDLPTPEGSMSSSSNGNMSPRQAWLGEITDAIKTLAQRQFYVTEDTWRSTLEGVDFYSWRHDPLVFATDGVHEPGHGVYFQHPYDGGNQLREPIRFKDSLDVAVVMAGSETDDEYPGFIEGALRAGFRAAASILAN</sequence>
<feature type="domain" description="Amine oxidase" evidence="4">
    <location>
        <begin position="104"/>
        <end position="392"/>
    </location>
</feature>
<evidence type="ECO:0000256" key="1">
    <source>
        <dbReference type="ARBA" id="ARBA00005995"/>
    </source>
</evidence>
<evidence type="ECO:0000313" key="7">
    <source>
        <dbReference type="Proteomes" id="UP000332933"/>
    </source>
</evidence>
<dbReference type="AlphaFoldDB" id="A0A485KNC2"/>
<dbReference type="PANTHER" id="PTHR43563:SF1">
    <property type="entry name" value="AMINE OXIDASE [FLAVIN-CONTAINING] B"/>
    <property type="match status" value="1"/>
</dbReference>
<dbReference type="GO" id="GO:0097621">
    <property type="term" value="F:monoamine oxidase activity"/>
    <property type="evidence" value="ECO:0007669"/>
    <property type="project" value="UniProtKB-EC"/>
</dbReference>
<protein>
    <recommendedName>
        <fullName evidence="2">monoamine oxidase</fullName>
        <ecNumber evidence="2">1.4.3.4</ecNumber>
    </recommendedName>
</protein>
<evidence type="ECO:0000313" key="5">
    <source>
        <dbReference type="EMBL" id="KAF0699867.1"/>
    </source>
</evidence>
<dbReference type="InterPro" id="IPR050703">
    <property type="entry name" value="Flavin_MAO"/>
</dbReference>
<dbReference type="Proteomes" id="UP000332933">
    <property type="component" value="Unassembled WGS sequence"/>
</dbReference>
<dbReference type="SUPFAM" id="SSF51905">
    <property type="entry name" value="FAD/NAD(P)-binding domain"/>
    <property type="match status" value="1"/>
</dbReference>
<evidence type="ECO:0000313" key="6">
    <source>
        <dbReference type="EMBL" id="VFT86456.1"/>
    </source>
</evidence>
<evidence type="ECO:0000259" key="4">
    <source>
        <dbReference type="Pfam" id="PF01593"/>
    </source>
</evidence>
<dbReference type="PANTHER" id="PTHR43563">
    <property type="entry name" value="AMINE OXIDASE"/>
    <property type="match status" value="1"/>
</dbReference>
<comment type="catalytic activity">
    <reaction evidence="3">
        <text>a secondary aliphatic amine + O2 + H2O = a primary amine + an aldehyde + H2O2</text>
        <dbReference type="Rhea" id="RHEA:26414"/>
        <dbReference type="ChEBI" id="CHEBI:15377"/>
        <dbReference type="ChEBI" id="CHEBI:15379"/>
        <dbReference type="ChEBI" id="CHEBI:16240"/>
        <dbReference type="ChEBI" id="CHEBI:17478"/>
        <dbReference type="ChEBI" id="CHEBI:58855"/>
        <dbReference type="ChEBI" id="CHEBI:65296"/>
        <dbReference type="EC" id="1.4.3.4"/>
    </reaction>
</comment>
<reference evidence="5" key="2">
    <citation type="submission" date="2019-06" db="EMBL/GenBank/DDBJ databases">
        <title>Genomics analysis of Aphanomyces spp. identifies a new class of oomycete effector associated with host adaptation.</title>
        <authorList>
            <person name="Gaulin E."/>
        </authorList>
    </citation>
    <scope>NUCLEOTIDE SEQUENCE</scope>
    <source>
        <strain evidence="5">CBS 578.67</strain>
    </source>
</reference>
<dbReference type="InterPro" id="IPR002937">
    <property type="entry name" value="Amino_oxidase"/>
</dbReference>
<accession>A0A485KNC2</accession>
<proteinExistence type="inferred from homology"/>
<dbReference type="Gene3D" id="3.50.50.60">
    <property type="entry name" value="FAD/NAD(P)-binding domain"/>
    <property type="match status" value="2"/>
</dbReference>